<dbReference type="GO" id="GO:0008932">
    <property type="term" value="F:lytic endotransglycosylase activity"/>
    <property type="evidence" value="ECO:0007669"/>
    <property type="project" value="TreeGrafter"/>
</dbReference>
<proteinExistence type="predicted"/>
<evidence type="ECO:0000313" key="4">
    <source>
        <dbReference type="EMBL" id="ACD83466.1"/>
    </source>
</evidence>
<keyword evidence="2" id="KW-0812">Transmembrane</keyword>
<dbReference type="Proteomes" id="UP000009149">
    <property type="component" value="Chromosome"/>
</dbReference>
<feature type="domain" description="LysM" evidence="3">
    <location>
        <begin position="100"/>
        <end position="143"/>
    </location>
</feature>
<dbReference type="InterPro" id="IPR018392">
    <property type="entry name" value="LysM"/>
</dbReference>
<dbReference type="PROSITE" id="PS51782">
    <property type="entry name" value="LYSM"/>
    <property type="match status" value="2"/>
</dbReference>
<name>B3DVW3_METI4</name>
<dbReference type="STRING" id="481448.Minf_1412"/>
<dbReference type="eggNOG" id="COG1388">
    <property type="taxonomic scope" value="Bacteria"/>
</dbReference>
<dbReference type="EMBL" id="CP000975">
    <property type="protein sequence ID" value="ACD83466.1"/>
    <property type="molecule type" value="Genomic_DNA"/>
</dbReference>
<reference evidence="4 5" key="1">
    <citation type="journal article" date="2008" name="Biol. Direct">
        <title>Complete genome sequence of the extremely acidophilic methanotroph isolate V4, Methylacidiphilum infernorum, a representative of the bacterial phylum Verrucomicrobia.</title>
        <authorList>
            <person name="Hou S."/>
            <person name="Makarova K.S."/>
            <person name="Saw J.H."/>
            <person name="Senin P."/>
            <person name="Ly B.V."/>
            <person name="Zhou Z."/>
            <person name="Ren Y."/>
            <person name="Wang J."/>
            <person name="Galperin M.Y."/>
            <person name="Omelchenko M.V."/>
            <person name="Wolf Y.I."/>
            <person name="Yutin N."/>
            <person name="Koonin E.V."/>
            <person name="Stott M.B."/>
            <person name="Mountain B.W."/>
            <person name="Crowe M.A."/>
            <person name="Smirnova A.V."/>
            <person name="Dunfield P.F."/>
            <person name="Feng L."/>
            <person name="Wang L."/>
            <person name="Alam M."/>
        </authorList>
    </citation>
    <scope>NUCLEOTIDE SEQUENCE [LARGE SCALE GENOMIC DNA]</scope>
    <source>
        <strain evidence="5">Isolate V4</strain>
    </source>
</reference>
<accession>B3DVW3</accession>
<dbReference type="KEGG" id="min:Minf_1412"/>
<dbReference type="SUPFAM" id="SSF54106">
    <property type="entry name" value="LysM domain"/>
    <property type="match status" value="2"/>
</dbReference>
<feature type="domain" description="LysM" evidence="3">
    <location>
        <begin position="164"/>
        <end position="208"/>
    </location>
</feature>
<protein>
    <submittedName>
        <fullName evidence="4">Predicted glycosyl hydrolase</fullName>
    </submittedName>
</protein>
<evidence type="ECO:0000256" key="2">
    <source>
        <dbReference type="SAM" id="Phobius"/>
    </source>
</evidence>
<feature type="compositionally biased region" description="Polar residues" evidence="1">
    <location>
        <begin position="92"/>
        <end position="101"/>
    </location>
</feature>
<dbReference type="HOGENOM" id="CLU_1179119_0_0_0"/>
<dbReference type="AlphaFoldDB" id="B3DVW3"/>
<evidence type="ECO:0000259" key="3">
    <source>
        <dbReference type="PROSITE" id="PS51782"/>
    </source>
</evidence>
<dbReference type="Pfam" id="PF01476">
    <property type="entry name" value="LysM"/>
    <property type="match status" value="2"/>
</dbReference>
<keyword evidence="4" id="KW-0378">Hydrolase</keyword>
<dbReference type="GO" id="GO:0016787">
    <property type="term" value="F:hydrolase activity"/>
    <property type="evidence" value="ECO:0007669"/>
    <property type="project" value="UniProtKB-KW"/>
</dbReference>
<dbReference type="CDD" id="cd00118">
    <property type="entry name" value="LysM"/>
    <property type="match status" value="2"/>
</dbReference>
<feature type="region of interest" description="Disordered" evidence="1">
    <location>
        <begin position="58"/>
        <end position="101"/>
    </location>
</feature>
<evidence type="ECO:0000313" key="5">
    <source>
        <dbReference type="Proteomes" id="UP000009149"/>
    </source>
</evidence>
<keyword evidence="2" id="KW-0472">Membrane</keyword>
<feature type="compositionally biased region" description="Basic and acidic residues" evidence="1">
    <location>
        <begin position="72"/>
        <end position="91"/>
    </location>
</feature>
<dbReference type="Gene3D" id="3.10.350.10">
    <property type="entry name" value="LysM domain"/>
    <property type="match status" value="2"/>
</dbReference>
<sequence>MDKLKKMEEKKSIPKKPSFGLRVVAILFFILGLQLLIIGLVSVFYLLHSKGKVLNQNKVQPSHFLPPSEQKVASEEDKEHQKDQEQKKEQSLENSPIQTTMHTVKEGETLQSLARRYRVSIFEIKKYNPNLGASLVPGQKLLVPVIEKEQEDVSALLKEAEGKRIYTVRQGDSLWKIARRFHLSVKEIVDANQIKDPTKLKIGQDLIIPYPKVNQEKQAPPPSNPRPSENPTQQN</sequence>
<dbReference type="PANTHER" id="PTHR33734">
    <property type="entry name" value="LYSM DOMAIN-CONTAINING GPI-ANCHORED PROTEIN 2"/>
    <property type="match status" value="1"/>
</dbReference>
<evidence type="ECO:0000256" key="1">
    <source>
        <dbReference type="SAM" id="MobiDB-lite"/>
    </source>
</evidence>
<dbReference type="PANTHER" id="PTHR33734:SF22">
    <property type="entry name" value="MEMBRANE-BOUND LYTIC MUREIN TRANSGLYCOSYLASE D"/>
    <property type="match status" value="1"/>
</dbReference>
<keyword evidence="2" id="KW-1133">Transmembrane helix</keyword>
<gene>
    <name evidence="4" type="ordered locus">Minf_1412</name>
</gene>
<organism evidence="4 5">
    <name type="scientific">Methylacidiphilum infernorum (isolate V4)</name>
    <name type="common">Methylokorus infernorum (strain V4)</name>
    <dbReference type="NCBI Taxonomy" id="481448"/>
    <lineage>
        <taxon>Bacteria</taxon>
        <taxon>Pseudomonadati</taxon>
        <taxon>Verrucomicrobiota</taxon>
        <taxon>Methylacidiphilae</taxon>
        <taxon>Methylacidiphilales</taxon>
        <taxon>Methylacidiphilaceae</taxon>
        <taxon>Methylacidiphilum (ex Ratnadevi et al. 2023)</taxon>
    </lineage>
</organism>
<dbReference type="OrthoDB" id="9783944at2"/>
<feature type="region of interest" description="Disordered" evidence="1">
    <location>
        <begin position="211"/>
        <end position="235"/>
    </location>
</feature>
<dbReference type="SMART" id="SM00257">
    <property type="entry name" value="LysM"/>
    <property type="match status" value="2"/>
</dbReference>
<dbReference type="InterPro" id="IPR036779">
    <property type="entry name" value="LysM_dom_sf"/>
</dbReference>
<feature type="compositionally biased region" description="Low complexity" evidence="1">
    <location>
        <begin position="226"/>
        <end position="235"/>
    </location>
</feature>
<feature type="transmembrane region" description="Helical" evidence="2">
    <location>
        <begin position="21"/>
        <end position="47"/>
    </location>
</feature>